<comment type="subcellular location">
    <subcellularLocation>
        <location evidence="4 5">Nucleus</location>
    </subcellularLocation>
</comment>
<evidence type="ECO:0000313" key="8">
    <source>
        <dbReference type="EMBL" id="GKT18322.1"/>
    </source>
</evidence>
<dbReference type="PROSITE" id="PS50071">
    <property type="entry name" value="HOMEOBOX_2"/>
    <property type="match status" value="1"/>
</dbReference>
<accession>A0ABQ5JZE4</accession>
<dbReference type="InterPro" id="IPR009057">
    <property type="entry name" value="Homeodomain-like_sf"/>
</dbReference>
<dbReference type="InterPro" id="IPR051000">
    <property type="entry name" value="Homeobox_DNA-bind_prot"/>
</dbReference>
<feature type="compositionally biased region" description="Polar residues" evidence="6">
    <location>
        <begin position="57"/>
        <end position="69"/>
    </location>
</feature>
<dbReference type="CDD" id="cd00086">
    <property type="entry name" value="homeodomain"/>
    <property type="match status" value="1"/>
</dbReference>
<dbReference type="PANTHER" id="PTHR24324:SF9">
    <property type="entry name" value="HOMEOBOX DOMAIN-CONTAINING PROTEIN"/>
    <property type="match status" value="1"/>
</dbReference>
<dbReference type="SUPFAM" id="SSF46689">
    <property type="entry name" value="Homeodomain-like"/>
    <property type="match status" value="1"/>
</dbReference>
<dbReference type="PROSITE" id="PS00027">
    <property type="entry name" value="HOMEOBOX_1"/>
    <property type="match status" value="1"/>
</dbReference>
<feature type="compositionally biased region" description="Low complexity" evidence="6">
    <location>
        <begin position="143"/>
        <end position="164"/>
    </location>
</feature>
<evidence type="ECO:0000256" key="4">
    <source>
        <dbReference type="PROSITE-ProRule" id="PRU00108"/>
    </source>
</evidence>
<dbReference type="Gene3D" id="1.10.10.60">
    <property type="entry name" value="Homeodomain-like"/>
    <property type="match status" value="1"/>
</dbReference>
<name>A0ABQ5JZE4_9EUKA</name>
<dbReference type="Pfam" id="PF00046">
    <property type="entry name" value="Homeodomain"/>
    <property type="match status" value="1"/>
</dbReference>
<evidence type="ECO:0000259" key="7">
    <source>
        <dbReference type="PROSITE" id="PS50071"/>
    </source>
</evidence>
<gene>
    <name evidence="8" type="ORF">ADUPG1_011289</name>
</gene>
<comment type="caution">
    <text evidence="8">The sequence shown here is derived from an EMBL/GenBank/DDBJ whole genome shotgun (WGS) entry which is preliminary data.</text>
</comment>
<organism evidence="8 9">
    <name type="scientific">Aduncisulcus paluster</name>
    <dbReference type="NCBI Taxonomy" id="2918883"/>
    <lineage>
        <taxon>Eukaryota</taxon>
        <taxon>Metamonada</taxon>
        <taxon>Carpediemonas-like organisms</taxon>
        <taxon>Aduncisulcus</taxon>
    </lineage>
</organism>
<dbReference type="InterPro" id="IPR017970">
    <property type="entry name" value="Homeobox_CS"/>
</dbReference>
<keyword evidence="9" id="KW-1185">Reference proteome</keyword>
<keyword evidence="2 4" id="KW-0371">Homeobox</keyword>
<feature type="region of interest" description="Disordered" evidence="6">
    <location>
        <begin position="130"/>
        <end position="164"/>
    </location>
</feature>
<feature type="region of interest" description="Disordered" evidence="6">
    <location>
        <begin position="227"/>
        <end position="251"/>
    </location>
</feature>
<dbReference type="InterPro" id="IPR001356">
    <property type="entry name" value="HD"/>
</dbReference>
<feature type="domain" description="Homeobox" evidence="7">
    <location>
        <begin position="76"/>
        <end position="136"/>
    </location>
</feature>
<evidence type="ECO:0000256" key="5">
    <source>
        <dbReference type="RuleBase" id="RU000682"/>
    </source>
</evidence>
<evidence type="ECO:0000256" key="3">
    <source>
        <dbReference type="ARBA" id="ARBA00023242"/>
    </source>
</evidence>
<dbReference type="PANTHER" id="PTHR24324">
    <property type="entry name" value="HOMEOBOX PROTEIN HHEX"/>
    <property type="match status" value="1"/>
</dbReference>
<dbReference type="Proteomes" id="UP001057375">
    <property type="component" value="Unassembled WGS sequence"/>
</dbReference>
<proteinExistence type="predicted"/>
<feature type="compositionally biased region" description="Low complexity" evidence="6">
    <location>
        <begin position="239"/>
        <end position="251"/>
    </location>
</feature>
<evidence type="ECO:0000313" key="9">
    <source>
        <dbReference type="Proteomes" id="UP001057375"/>
    </source>
</evidence>
<evidence type="ECO:0000256" key="2">
    <source>
        <dbReference type="ARBA" id="ARBA00023155"/>
    </source>
</evidence>
<feature type="compositionally biased region" description="Basic residues" evidence="6">
    <location>
        <begin position="130"/>
        <end position="142"/>
    </location>
</feature>
<dbReference type="SMART" id="SM00389">
    <property type="entry name" value="HOX"/>
    <property type="match status" value="1"/>
</dbReference>
<protein>
    <recommendedName>
        <fullName evidence="7">Homeobox domain-containing protein</fullName>
    </recommendedName>
</protein>
<keyword evidence="1 4" id="KW-0238">DNA-binding</keyword>
<dbReference type="EMBL" id="BQXS01011933">
    <property type="protein sequence ID" value="GKT18322.1"/>
    <property type="molecule type" value="Genomic_DNA"/>
</dbReference>
<sequence>MFSPVSAKEVRSESILRRPLDESSVLCSISPSQEHLTASPFYSPSHESMDEYFVSPRLNQSRQVKQIPQEQKKKPSKGKRSNGKFSEAQTKILMNHFTLNPRPDAGTIESLSILVSLSVQQVKIWFQNRRARTKKRKMKGKSKGFSSSRLSSSSNLRGTKYQSKSYKMRSSSSYLLGDVPEDEEEAGSMVGIHNVNFDGVCHSRVSSSAPIGHNYTKDNIFDAHHVQKKRKEQLPGRVSSSSSSSSSFPPSYSSSFPPLLSINAPSHLGLSSRSSMLSAFVSSTTTCSSSSSSIYSTSACSQHQDISPSRAASVCSLVSSESSNDTILDENDCGCNSSPSSPSPSSSSLGSGAFSCFYSLKELCECAKSEFDCIMKKEEEEEEESEEKE</sequence>
<feature type="region of interest" description="Disordered" evidence="6">
    <location>
        <begin position="57"/>
        <end position="84"/>
    </location>
</feature>
<evidence type="ECO:0000256" key="1">
    <source>
        <dbReference type="ARBA" id="ARBA00023125"/>
    </source>
</evidence>
<keyword evidence="3 4" id="KW-0539">Nucleus</keyword>
<evidence type="ECO:0000256" key="6">
    <source>
        <dbReference type="SAM" id="MobiDB-lite"/>
    </source>
</evidence>
<reference evidence="8" key="1">
    <citation type="submission" date="2022-03" db="EMBL/GenBank/DDBJ databases">
        <title>Draft genome sequence of Aduncisulcus paluster, a free-living microaerophilic Fornicata.</title>
        <authorList>
            <person name="Yuyama I."/>
            <person name="Kume K."/>
            <person name="Tamura T."/>
            <person name="Inagaki Y."/>
            <person name="Hashimoto T."/>
        </authorList>
    </citation>
    <scope>NUCLEOTIDE SEQUENCE</scope>
    <source>
        <strain evidence="8">NY0171</strain>
    </source>
</reference>
<feature type="DNA-binding region" description="Homeobox" evidence="4">
    <location>
        <begin position="78"/>
        <end position="137"/>
    </location>
</feature>